<evidence type="ECO:0000313" key="1">
    <source>
        <dbReference type="EMBL" id="JAD48038.1"/>
    </source>
</evidence>
<protein>
    <submittedName>
        <fullName evidence="1">Uncharacterized protein</fullName>
    </submittedName>
</protein>
<reference evidence="1" key="1">
    <citation type="submission" date="2014-09" db="EMBL/GenBank/DDBJ databases">
        <authorList>
            <person name="Magalhaes I.L.F."/>
            <person name="Oliveira U."/>
            <person name="Santos F.R."/>
            <person name="Vidigal T.H.D.A."/>
            <person name="Brescovit A.D."/>
            <person name="Santos A.J."/>
        </authorList>
    </citation>
    <scope>NUCLEOTIDE SEQUENCE</scope>
    <source>
        <tissue evidence="1">Shoot tissue taken approximately 20 cm above the soil surface</tissue>
    </source>
</reference>
<proteinExistence type="predicted"/>
<sequence length="99" mass="11483">MVSIREMWMSLVYSMGAVRPPYLVELVILFQLFANLHHRILAIGNLRKVMNTVTVFQVFLYPNSTVLALNNHLGTNFKVLTVQELLHGLRLVMQWVIFI</sequence>
<name>A0A0A9ADM0_ARUDO</name>
<dbReference type="AlphaFoldDB" id="A0A0A9ADM0"/>
<accession>A0A0A9ADM0</accession>
<dbReference type="EMBL" id="GBRH01249857">
    <property type="protein sequence ID" value="JAD48038.1"/>
    <property type="molecule type" value="Transcribed_RNA"/>
</dbReference>
<organism evidence="1">
    <name type="scientific">Arundo donax</name>
    <name type="common">Giant reed</name>
    <name type="synonym">Donax arundinaceus</name>
    <dbReference type="NCBI Taxonomy" id="35708"/>
    <lineage>
        <taxon>Eukaryota</taxon>
        <taxon>Viridiplantae</taxon>
        <taxon>Streptophyta</taxon>
        <taxon>Embryophyta</taxon>
        <taxon>Tracheophyta</taxon>
        <taxon>Spermatophyta</taxon>
        <taxon>Magnoliopsida</taxon>
        <taxon>Liliopsida</taxon>
        <taxon>Poales</taxon>
        <taxon>Poaceae</taxon>
        <taxon>PACMAD clade</taxon>
        <taxon>Arundinoideae</taxon>
        <taxon>Arundineae</taxon>
        <taxon>Arundo</taxon>
    </lineage>
</organism>
<reference evidence="1" key="2">
    <citation type="journal article" date="2015" name="Data Brief">
        <title>Shoot transcriptome of the giant reed, Arundo donax.</title>
        <authorList>
            <person name="Barrero R.A."/>
            <person name="Guerrero F.D."/>
            <person name="Moolhuijzen P."/>
            <person name="Goolsby J.A."/>
            <person name="Tidwell J."/>
            <person name="Bellgard S.E."/>
            <person name="Bellgard M.I."/>
        </authorList>
    </citation>
    <scope>NUCLEOTIDE SEQUENCE</scope>
    <source>
        <tissue evidence="1">Shoot tissue taken approximately 20 cm above the soil surface</tissue>
    </source>
</reference>